<dbReference type="PANTHER" id="PTHR11566">
    <property type="entry name" value="DYNAMIN"/>
    <property type="match status" value="1"/>
</dbReference>
<dbReference type="AlphaFoldDB" id="A0AAU9RPT5"/>
<dbReference type="GO" id="GO:0005737">
    <property type="term" value="C:cytoplasm"/>
    <property type="evidence" value="ECO:0007669"/>
    <property type="project" value="TreeGrafter"/>
</dbReference>
<dbReference type="Pfam" id="PF01031">
    <property type="entry name" value="Dynamin_M"/>
    <property type="match status" value="1"/>
</dbReference>
<evidence type="ECO:0000259" key="1">
    <source>
        <dbReference type="Pfam" id="PF01031"/>
    </source>
</evidence>
<feature type="domain" description="Dynamin stalk" evidence="1">
    <location>
        <begin position="2"/>
        <end position="250"/>
    </location>
</feature>
<dbReference type="InterPro" id="IPR022812">
    <property type="entry name" value="Dynamin"/>
</dbReference>
<sequence>MQEELLFRTHPMLCLIDDDIVGIPVLAQKLMLIQATMISRCLPEIVRKINLKMETAVLELNKLPLVMASTGEALMALMDIIGSAKESLLRILVQGDFSEFPDDQNMHCTARLADMLSRFSDDLQEDPHDGGEFLMDEIKVLEECKCVGLPNFIPRSAFLAILSKHVDEIQAKPVEFIQKIWDYIEVVLSSVITKYSDNFPQIQPSIKRAGRNLISKIKEQSANRVTEIVEMEKLTDYTCNPEYMTSWTEKTNEQASFIVAVLDDCASDPEEFPLTVFGDVEIAHLRV</sequence>
<dbReference type="PANTHER" id="PTHR11566:SF173">
    <property type="entry name" value="DYNAMIN-RELATED PROTEIN 4C"/>
    <property type="match status" value="1"/>
</dbReference>
<gene>
    <name evidence="2" type="ORF">TAV2_LOCUS7038</name>
</gene>
<evidence type="ECO:0000313" key="3">
    <source>
        <dbReference type="Proteomes" id="UP000836841"/>
    </source>
</evidence>
<proteinExistence type="predicted"/>
<dbReference type="GO" id="GO:0008017">
    <property type="term" value="F:microtubule binding"/>
    <property type="evidence" value="ECO:0007669"/>
    <property type="project" value="TreeGrafter"/>
</dbReference>
<dbReference type="InterPro" id="IPR000375">
    <property type="entry name" value="Dynamin_stalk"/>
</dbReference>
<dbReference type="GO" id="GO:0016020">
    <property type="term" value="C:membrane"/>
    <property type="evidence" value="ECO:0007669"/>
    <property type="project" value="TreeGrafter"/>
</dbReference>
<dbReference type="Proteomes" id="UP000836841">
    <property type="component" value="Chromosome 2"/>
</dbReference>
<dbReference type="EMBL" id="OU466858">
    <property type="protein sequence ID" value="CAH2047660.1"/>
    <property type="molecule type" value="Genomic_DNA"/>
</dbReference>
<dbReference type="GO" id="GO:0005874">
    <property type="term" value="C:microtubule"/>
    <property type="evidence" value="ECO:0007669"/>
    <property type="project" value="TreeGrafter"/>
</dbReference>
<keyword evidence="3" id="KW-1185">Reference proteome</keyword>
<dbReference type="GO" id="GO:0003924">
    <property type="term" value="F:GTPase activity"/>
    <property type="evidence" value="ECO:0007669"/>
    <property type="project" value="TreeGrafter"/>
</dbReference>
<accession>A0AAU9RPT5</accession>
<name>A0AAU9RPT5_THLAR</name>
<evidence type="ECO:0000313" key="2">
    <source>
        <dbReference type="EMBL" id="CAH2047660.1"/>
    </source>
</evidence>
<dbReference type="Gene3D" id="1.20.120.1240">
    <property type="entry name" value="Dynamin, middle domain"/>
    <property type="match status" value="1"/>
</dbReference>
<reference evidence="2 3" key="1">
    <citation type="submission" date="2022-03" db="EMBL/GenBank/DDBJ databases">
        <authorList>
            <person name="Nunn A."/>
            <person name="Chopra R."/>
            <person name="Nunn A."/>
            <person name="Contreras Garrido A."/>
        </authorList>
    </citation>
    <scope>NUCLEOTIDE SEQUENCE [LARGE SCALE GENOMIC DNA]</scope>
</reference>
<protein>
    <recommendedName>
        <fullName evidence="1">Dynamin stalk domain-containing protein</fullName>
    </recommendedName>
</protein>
<organism evidence="2 3">
    <name type="scientific">Thlaspi arvense</name>
    <name type="common">Field penny-cress</name>
    <dbReference type="NCBI Taxonomy" id="13288"/>
    <lineage>
        <taxon>Eukaryota</taxon>
        <taxon>Viridiplantae</taxon>
        <taxon>Streptophyta</taxon>
        <taxon>Embryophyta</taxon>
        <taxon>Tracheophyta</taxon>
        <taxon>Spermatophyta</taxon>
        <taxon>Magnoliopsida</taxon>
        <taxon>eudicotyledons</taxon>
        <taxon>Gunneridae</taxon>
        <taxon>Pentapetalae</taxon>
        <taxon>rosids</taxon>
        <taxon>malvids</taxon>
        <taxon>Brassicales</taxon>
        <taxon>Brassicaceae</taxon>
        <taxon>Thlaspideae</taxon>
        <taxon>Thlaspi</taxon>
    </lineage>
</organism>